<organism evidence="4 5">
    <name type="scientific">Colletotrichum godetiae</name>
    <dbReference type="NCBI Taxonomy" id="1209918"/>
    <lineage>
        <taxon>Eukaryota</taxon>
        <taxon>Fungi</taxon>
        <taxon>Dikarya</taxon>
        <taxon>Ascomycota</taxon>
        <taxon>Pezizomycotina</taxon>
        <taxon>Sordariomycetes</taxon>
        <taxon>Hypocreomycetidae</taxon>
        <taxon>Glomerellales</taxon>
        <taxon>Glomerellaceae</taxon>
        <taxon>Colletotrichum</taxon>
        <taxon>Colletotrichum acutatum species complex</taxon>
    </lineage>
</organism>
<feature type="region of interest" description="Disordered" evidence="1">
    <location>
        <begin position="220"/>
        <end position="256"/>
    </location>
</feature>
<keyword evidence="2" id="KW-0812">Transmembrane</keyword>
<feature type="compositionally biased region" description="Low complexity" evidence="1">
    <location>
        <begin position="272"/>
        <end position="290"/>
    </location>
</feature>
<protein>
    <submittedName>
        <fullName evidence="4">Uncharacterized protein</fullName>
    </submittedName>
</protein>
<dbReference type="EMBL" id="JAHMHR010000005">
    <property type="protein sequence ID" value="KAK1690649.1"/>
    <property type="molecule type" value="Genomic_DNA"/>
</dbReference>
<dbReference type="AlphaFoldDB" id="A0AAJ0AYV6"/>
<sequence length="446" mass="46165">MSKLRKCTRATVLSILLASAHTASIPSVFERQNTCAAEGFTSCGNGLPGNFCCGTGKKCITLAGNTTVLCCPEGESCDRISPITCNINLQDPVAHPDASIKTTVLKGTLATCGDSCCPFGYSCNSLSQCTMDSDQTKAPEEASTPVPKPSSTATAAPSVIPTTIAASATPAETNNNNNDSDTDNKNGTFPTAIVIGSLCGLLVGVGLGVAALLFCARRRRRGPPPLNEKKRSGGGGGGPRPSTSTSSFGNFISEPIPITDNATVRTDFILKTPSTTHSRSRSGSGSVTSPAGYTPNKGHNRLSSTATTLAHHPIGLARSDSAPRTPPGRVGGGGGGVAGAGAVPPIRGMRPNSGSRRLQPPNVPNPLAPPKPGYIINNNSNQSHLQREPSSESISVFADPRTVGGRPGVKRNTTFTDMMEEAELGDVRRGKPYVPYTPQMPSQVVR</sequence>
<keyword evidence="2" id="KW-0472">Membrane</keyword>
<feature type="transmembrane region" description="Helical" evidence="2">
    <location>
        <begin position="192"/>
        <end position="216"/>
    </location>
</feature>
<keyword evidence="3" id="KW-0732">Signal</keyword>
<feature type="region of interest" description="Disordered" evidence="1">
    <location>
        <begin position="136"/>
        <end position="159"/>
    </location>
</feature>
<comment type="caution">
    <text evidence="4">The sequence shown here is derived from an EMBL/GenBank/DDBJ whole genome shotgun (WGS) entry which is preliminary data.</text>
</comment>
<name>A0AAJ0AYV6_9PEZI</name>
<keyword evidence="5" id="KW-1185">Reference proteome</keyword>
<reference evidence="4" key="1">
    <citation type="submission" date="2021-06" db="EMBL/GenBank/DDBJ databases">
        <title>Comparative genomics, transcriptomics and evolutionary studies reveal genomic signatures of adaptation to plant cell wall in hemibiotrophic fungi.</title>
        <authorList>
            <consortium name="DOE Joint Genome Institute"/>
            <person name="Baroncelli R."/>
            <person name="Diaz J.F."/>
            <person name="Benocci T."/>
            <person name="Peng M."/>
            <person name="Battaglia E."/>
            <person name="Haridas S."/>
            <person name="Andreopoulos W."/>
            <person name="Labutti K."/>
            <person name="Pangilinan J."/>
            <person name="Floch G.L."/>
            <person name="Makela M.R."/>
            <person name="Henrissat B."/>
            <person name="Grigoriev I.V."/>
            <person name="Crouch J.A."/>
            <person name="De Vries R.P."/>
            <person name="Sukno S.A."/>
            <person name="Thon M.R."/>
        </authorList>
    </citation>
    <scope>NUCLEOTIDE SEQUENCE</scope>
    <source>
        <strain evidence="4">CBS 193.32</strain>
    </source>
</reference>
<feature type="chain" id="PRO_5042571112" evidence="3">
    <location>
        <begin position="23"/>
        <end position="446"/>
    </location>
</feature>
<feature type="signal peptide" evidence="3">
    <location>
        <begin position="1"/>
        <end position="22"/>
    </location>
</feature>
<evidence type="ECO:0000256" key="3">
    <source>
        <dbReference type="SAM" id="SignalP"/>
    </source>
</evidence>
<feature type="compositionally biased region" description="Pro residues" evidence="1">
    <location>
        <begin position="361"/>
        <end position="372"/>
    </location>
</feature>
<feature type="region of interest" description="Disordered" evidence="1">
    <location>
        <begin position="315"/>
        <end position="392"/>
    </location>
</feature>
<feature type="region of interest" description="Disordered" evidence="1">
    <location>
        <begin position="271"/>
        <end position="303"/>
    </location>
</feature>
<dbReference type="Proteomes" id="UP001224890">
    <property type="component" value="Unassembled WGS sequence"/>
</dbReference>
<evidence type="ECO:0000256" key="2">
    <source>
        <dbReference type="SAM" id="Phobius"/>
    </source>
</evidence>
<dbReference type="GeneID" id="85463397"/>
<accession>A0AAJ0AYV6</accession>
<dbReference type="RefSeq" id="XP_060434344.1">
    <property type="nucleotide sequence ID" value="XM_060578871.1"/>
</dbReference>
<keyword evidence="2" id="KW-1133">Transmembrane helix</keyword>
<feature type="compositionally biased region" description="Gly residues" evidence="1">
    <location>
        <begin position="329"/>
        <end position="339"/>
    </location>
</feature>
<proteinExistence type="predicted"/>
<evidence type="ECO:0000256" key="1">
    <source>
        <dbReference type="SAM" id="MobiDB-lite"/>
    </source>
</evidence>
<gene>
    <name evidence="4" type="ORF">BDP55DRAFT_724266</name>
</gene>
<evidence type="ECO:0000313" key="5">
    <source>
        <dbReference type="Proteomes" id="UP001224890"/>
    </source>
</evidence>
<evidence type="ECO:0000313" key="4">
    <source>
        <dbReference type="EMBL" id="KAK1690649.1"/>
    </source>
</evidence>